<dbReference type="PANTHER" id="PTHR11091:SF0">
    <property type="entry name" value="MALATE DEHYDROGENASE"/>
    <property type="match status" value="1"/>
</dbReference>
<gene>
    <name evidence="3" type="ORF">T472_0217990</name>
</gene>
<dbReference type="eggNOG" id="COG2055">
    <property type="taxonomic scope" value="Bacteria"/>
</dbReference>
<dbReference type="SUPFAM" id="SSF89733">
    <property type="entry name" value="L-sulfolactate dehydrogenase-like"/>
    <property type="match status" value="1"/>
</dbReference>
<evidence type="ECO:0000256" key="1">
    <source>
        <dbReference type="ARBA" id="ARBA00006056"/>
    </source>
</evidence>
<evidence type="ECO:0000313" key="3">
    <source>
        <dbReference type="EMBL" id="ETA79272.1"/>
    </source>
</evidence>
<dbReference type="InterPro" id="IPR043143">
    <property type="entry name" value="Mal/L-sulf/L-lact_DH-like_NADP"/>
</dbReference>
<dbReference type="Gene3D" id="3.30.1370.60">
    <property type="entry name" value="Hypothetical oxidoreductase yiak, domain 2"/>
    <property type="match status" value="1"/>
</dbReference>
<comment type="similarity">
    <text evidence="1">Belongs to the LDH2/MDH2 oxidoreductase family.</text>
</comment>
<dbReference type="InterPro" id="IPR043144">
    <property type="entry name" value="Mal/L-sulf/L-lact_DH-like_ah"/>
</dbReference>
<keyword evidence="2" id="KW-0560">Oxidoreductase</keyword>
<keyword evidence="4" id="KW-1185">Reference proteome</keyword>
<dbReference type="InterPro" id="IPR003767">
    <property type="entry name" value="Malate/L-lactate_DH-like"/>
</dbReference>
<name>V7I2N3_9CLOT</name>
<evidence type="ECO:0000313" key="4">
    <source>
        <dbReference type="Proteomes" id="UP000017747"/>
    </source>
</evidence>
<dbReference type="GO" id="GO:0016491">
    <property type="term" value="F:oxidoreductase activity"/>
    <property type="evidence" value="ECO:0007669"/>
    <property type="project" value="UniProtKB-KW"/>
</dbReference>
<sequence>MSINLLTYDNLKIFCEAAFHRFGFNEHDSAVITDVLLLADLYGIDSHGTNRIVMYHDQIRAGYIDIGAKPLIVSETPVSAVIDGMSGMGQLVSKFAMKKAIALAKTSGIGLVTVRNSNHYGIAGYYSLMACNEGFLGISMTNSLAAVVPTFGRVPMLGTNPFAFSFPAVPQPFHFDASTSVVTVGKAEVSGKTGKALPVGWGINADGYDELDPSALLRGIYAGTAGLHPLGGGTEEHGGHKGYGFSMVVEILSSIMSGGTTSNHVEKEEGKSGVCHFFAAIDPKIFGNPAVIQNKLEIFLEELRNSMKADGKDRIYTHGEKEAESYTRRIEEGIPVNEKTVEEMKDLADYLKMDFYRYFPELKI</sequence>
<organism evidence="3 4">
    <name type="scientific">Youngiibacter fragilis 232.1</name>
    <dbReference type="NCBI Taxonomy" id="994573"/>
    <lineage>
        <taxon>Bacteria</taxon>
        <taxon>Bacillati</taxon>
        <taxon>Bacillota</taxon>
        <taxon>Clostridia</taxon>
        <taxon>Eubacteriales</taxon>
        <taxon>Clostridiaceae</taxon>
        <taxon>Youngiibacter</taxon>
    </lineage>
</organism>
<dbReference type="Pfam" id="PF02615">
    <property type="entry name" value="Ldh_2"/>
    <property type="match status" value="1"/>
</dbReference>
<dbReference type="PANTHER" id="PTHR11091">
    <property type="entry name" value="OXIDOREDUCTASE-RELATED"/>
    <property type="match status" value="1"/>
</dbReference>
<accession>V7I2N3</accession>
<protein>
    <submittedName>
        <fullName evidence="3">Malate dehydrogenase</fullName>
    </submittedName>
</protein>
<dbReference type="InterPro" id="IPR036111">
    <property type="entry name" value="Mal/L-sulfo/L-lacto_DH-like_sf"/>
</dbReference>
<dbReference type="EMBL" id="AXUN02000220">
    <property type="protein sequence ID" value="ETA79272.1"/>
    <property type="molecule type" value="Genomic_DNA"/>
</dbReference>
<dbReference type="RefSeq" id="WP_023388833.1">
    <property type="nucleotide sequence ID" value="NZ_AXUN02000220.1"/>
</dbReference>
<reference evidence="3 4" key="1">
    <citation type="journal article" date="2014" name="Genome Announc.">
        <title>Genome Sequence of Youngiibacter fragilis, the Type Strain of the Genus Youngiibacter.</title>
        <authorList>
            <person name="Wawrik C.B."/>
            <person name="Callaghan A.V."/>
            <person name="Stamps B.W."/>
            <person name="Wawrik B."/>
        </authorList>
    </citation>
    <scope>NUCLEOTIDE SEQUENCE [LARGE SCALE GENOMIC DNA]</scope>
    <source>
        <strain evidence="3 4">232.1</strain>
    </source>
</reference>
<evidence type="ECO:0000256" key="2">
    <source>
        <dbReference type="ARBA" id="ARBA00023002"/>
    </source>
</evidence>
<dbReference type="STRING" id="994573.T472_0217990"/>
<dbReference type="OrthoDB" id="9769447at2"/>
<dbReference type="Gene3D" id="1.10.1530.10">
    <property type="match status" value="1"/>
</dbReference>
<proteinExistence type="inferred from homology"/>
<comment type="caution">
    <text evidence="3">The sequence shown here is derived from an EMBL/GenBank/DDBJ whole genome shotgun (WGS) entry which is preliminary data.</text>
</comment>
<dbReference type="Proteomes" id="UP000017747">
    <property type="component" value="Unassembled WGS sequence"/>
</dbReference>
<dbReference type="AlphaFoldDB" id="V7I2N3"/>